<dbReference type="Gene3D" id="1.10.238.260">
    <property type="match status" value="1"/>
</dbReference>
<evidence type="ECO:0000259" key="3">
    <source>
        <dbReference type="PROSITE" id="PS50991"/>
    </source>
</evidence>
<dbReference type="InterPro" id="IPR054691">
    <property type="entry name" value="LeuA/HCS_post-cat"/>
</dbReference>
<reference evidence="4 5" key="1">
    <citation type="submission" date="2018-02" db="EMBL/GenBank/DDBJ databases">
        <title>Discovery of a pederin family compound in a non-symbiotic bloom-forming cyanobacterium.</title>
        <authorList>
            <person name="Kust A."/>
            <person name="Mares J."/>
            <person name="Jokela J."/>
            <person name="Urajova P."/>
            <person name="Hajek J."/>
            <person name="Saurav K."/>
            <person name="Voracova K."/>
            <person name="Fewer D.P."/>
            <person name="Haapaniemi E."/>
            <person name="Permi P."/>
            <person name="Rehakova K."/>
            <person name="Sivonen K."/>
            <person name="Hrouzek P."/>
        </authorList>
    </citation>
    <scope>NUCLEOTIDE SEQUENCE [LARGE SCALE GENOMIC DNA]</scope>
    <source>
        <strain evidence="4 5">CHARLIE-1</strain>
    </source>
</reference>
<gene>
    <name evidence="4" type="ORF">CUN59_06500</name>
</gene>
<name>A0A2S6CWP1_9CYAN</name>
<dbReference type="Pfam" id="PF00682">
    <property type="entry name" value="HMGL-like"/>
    <property type="match status" value="1"/>
</dbReference>
<keyword evidence="1 2" id="KW-0808">Transferase</keyword>
<sequence>MVQILDSTLREGEQTPGVYFSPEKKMVIAKFLDRIGVDIIEAGNPAVDDEIALGIKRISQAGLKAKIGAHSLCKIDNVSQALDCGIDFLGVFFSVSEQRLQHDYNINLDVAIEKIIEVVTFAKEQKHDLLIRYTPEDTVRSPIKNVVAAASAAVTAGVDIISIADTTGYSTPFDPQRSMYFYVKTLKEELNKLDLYPKIEVHCHNDKGLALANALDAYRAGADIIDVSTMGLGERAGIVDLAELLINLIDLGEDQKQWQLNHLEDLYKFVSHHSHISIPPHRPITGKNAFTHYAGVHVKAVAKDEQFYQSLDPHILGKKSSLALGMQSGCTAVELALKQIGREELAKNKDLANKILQEIKIIAKRGTPINIEKELPSIVYRCCTTIHPITNGITTFSL</sequence>
<dbReference type="RefSeq" id="WP_104387075.1">
    <property type="nucleotide sequence ID" value="NZ_PGEM01000037.1"/>
</dbReference>
<evidence type="ECO:0000256" key="1">
    <source>
        <dbReference type="ARBA" id="ARBA00022679"/>
    </source>
</evidence>
<keyword evidence="5" id="KW-1185">Reference proteome</keyword>
<dbReference type="Proteomes" id="UP000239589">
    <property type="component" value="Unassembled WGS sequence"/>
</dbReference>
<comment type="caution">
    <text evidence="4">The sequence shown here is derived from an EMBL/GenBank/DDBJ whole genome shotgun (WGS) entry which is preliminary data.</text>
</comment>
<evidence type="ECO:0000313" key="4">
    <source>
        <dbReference type="EMBL" id="PPJ64111.1"/>
    </source>
</evidence>
<protein>
    <submittedName>
        <fullName evidence="4">2-isopropylmalate synthase</fullName>
    </submittedName>
</protein>
<dbReference type="PROSITE" id="PS00815">
    <property type="entry name" value="AIPM_HOMOCIT_SYNTH_1"/>
    <property type="match status" value="1"/>
</dbReference>
<accession>A0A2S6CWP1</accession>
<dbReference type="InterPro" id="IPR013785">
    <property type="entry name" value="Aldolase_TIM"/>
</dbReference>
<dbReference type="SUPFAM" id="SSF51569">
    <property type="entry name" value="Aldolase"/>
    <property type="match status" value="1"/>
</dbReference>
<dbReference type="EMBL" id="PGEM01000037">
    <property type="protein sequence ID" value="PPJ64111.1"/>
    <property type="molecule type" value="Genomic_DNA"/>
</dbReference>
<dbReference type="PANTHER" id="PTHR42880">
    <property type="entry name" value="HOMOCITRATE SYNTHASE"/>
    <property type="match status" value="1"/>
</dbReference>
<proteinExistence type="inferred from homology"/>
<dbReference type="InterPro" id="IPR002034">
    <property type="entry name" value="AIPM/Hcit_synth_CS"/>
</dbReference>
<dbReference type="GO" id="GO:0046912">
    <property type="term" value="F:acyltransferase activity, acyl groups converted into alkyl on transfer"/>
    <property type="evidence" value="ECO:0007669"/>
    <property type="project" value="InterPro"/>
</dbReference>
<dbReference type="InterPro" id="IPR000891">
    <property type="entry name" value="PYR_CT"/>
</dbReference>
<dbReference type="Gene3D" id="3.20.20.70">
    <property type="entry name" value="Aldolase class I"/>
    <property type="match status" value="1"/>
</dbReference>
<dbReference type="AlphaFoldDB" id="A0A2S6CWP1"/>
<dbReference type="GO" id="GO:0019752">
    <property type="term" value="P:carboxylic acid metabolic process"/>
    <property type="evidence" value="ECO:0007669"/>
    <property type="project" value="InterPro"/>
</dbReference>
<organism evidence="4 5">
    <name type="scientific">Cuspidothrix issatschenkoi CHARLIE-1</name>
    <dbReference type="NCBI Taxonomy" id="2052836"/>
    <lineage>
        <taxon>Bacteria</taxon>
        <taxon>Bacillati</taxon>
        <taxon>Cyanobacteriota</taxon>
        <taxon>Cyanophyceae</taxon>
        <taxon>Nostocales</taxon>
        <taxon>Aphanizomenonaceae</taxon>
        <taxon>Cuspidothrix</taxon>
    </lineage>
</organism>
<dbReference type="PROSITE" id="PS00816">
    <property type="entry name" value="AIPM_HOMOCIT_SYNTH_2"/>
    <property type="match status" value="1"/>
</dbReference>
<evidence type="ECO:0000313" key="5">
    <source>
        <dbReference type="Proteomes" id="UP000239589"/>
    </source>
</evidence>
<dbReference type="Pfam" id="PF22617">
    <property type="entry name" value="HCS_D2"/>
    <property type="match status" value="1"/>
</dbReference>
<dbReference type="PANTHER" id="PTHR42880:SF1">
    <property type="entry name" value="ISOPROPYLMALATE_HOMOCITRATE_CITRAMALATE SYNTHASE FAMILY PROTEIN"/>
    <property type="match status" value="1"/>
</dbReference>
<comment type="similarity">
    <text evidence="2">Belongs to the alpha-IPM synthase/homocitrate synthase family.</text>
</comment>
<evidence type="ECO:0000256" key="2">
    <source>
        <dbReference type="RuleBase" id="RU003523"/>
    </source>
</evidence>
<feature type="domain" description="Pyruvate carboxyltransferase" evidence="3">
    <location>
        <begin position="2"/>
        <end position="264"/>
    </location>
</feature>
<dbReference type="OrthoDB" id="570404at2"/>
<dbReference type="PROSITE" id="PS50991">
    <property type="entry name" value="PYR_CT"/>
    <property type="match status" value="1"/>
</dbReference>